<dbReference type="PANTHER" id="PTHR10584:SF166">
    <property type="entry name" value="RIBOKINASE"/>
    <property type="match status" value="1"/>
</dbReference>
<organism evidence="5 6">
    <name type="scientific">Kribbella italica</name>
    <dbReference type="NCBI Taxonomy" id="1540520"/>
    <lineage>
        <taxon>Bacteria</taxon>
        <taxon>Bacillati</taxon>
        <taxon>Actinomycetota</taxon>
        <taxon>Actinomycetes</taxon>
        <taxon>Propionibacteriales</taxon>
        <taxon>Kribbellaceae</taxon>
        <taxon>Kribbella</taxon>
    </lineage>
</organism>
<proteinExistence type="predicted"/>
<name>A0A7W9MT85_9ACTN</name>
<dbReference type="PANTHER" id="PTHR10584">
    <property type="entry name" value="SUGAR KINASE"/>
    <property type="match status" value="1"/>
</dbReference>
<accession>A0A7W9MT85</accession>
<evidence type="ECO:0000256" key="3">
    <source>
        <dbReference type="SAM" id="MobiDB-lite"/>
    </source>
</evidence>
<evidence type="ECO:0000259" key="4">
    <source>
        <dbReference type="Pfam" id="PF00294"/>
    </source>
</evidence>
<dbReference type="RefSeq" id="WP_184794399.1">
    <property type="nucleotide sequence ID" value="NZ_JACHMY010000001.1"/>
</dbReference>
<evidence type="ECO:0000313" key="6">
    <source>
        <dbReference type="Proteomes" id="UP000549971"/>
    </source>
</evidence>
<keyword evidence="2 5" id="KW-0418">Kinase</keyword>
<evidence type="ECO:0000256" key="1">
    <source>
        <dbReference type="ARBA" id="ARBA00022679"/>
    </source>
</evidence>
<keyword evidence="1 5" id="KW-0808">Transferase</keyword>
<feature type="region of interest" description="Disordered" evidence="3">
    <location>
        <begin position="527"/>
        <end position="549"/>
    </location>
</feature>
<dbReference type="InterPro" id="IPR011611">
    <property type="entry name" value="PfkB_dom"/>
</dbReference>
<dbReference type="EC" id="2.7.1.15" evidence="5"/>
<keyword evidence="6" id="KW-1185">Reference proteome</keyword>
<protein>
    <submittedName>
        <fullName evidence="5">Ribokinase</fullName>
        <ecNumber evidence="5">2.7.1.15</ecNumber>
    </submittedName>
</protein>
<dbReference type="Proteomes" id="UP000549971">
    <property type="component" value="Unassembled WGS sequence"/>
</dbReference>
<feature type="compositionally biased region" description="Basic and acidic residues" evidence="3">
    <location>
        <begin position="540"/>
        <end position="549"/>
    </location>
</feature>
<dbReference type="AlphaFoldDB" id="A0A7W9MT85"/>
<dbReference type="Gene3D" id="3.40.1190.20">
    <property type="match status" value="1"/>
</dbReference>
<reference evidence="5 6" key="1">
    <citation type="submission" date="2020-08" db="EMBL/GenBank/DDBJ databases">
        <title>Sequencing the genomes of 1000 actinobacteria strains.</title>
        <authorList>
            <person name="Klenk H.-P."/>
        </authorList>
    </citation>
    <scope>NUCLEOTIDE SEQUENCE [LARGE SCALE GENOMIC DNA]</scope>
    <source>
        <strain evidence="5 6">DSM 28967</strain>
    </source>
</reference>
<dbReference type="InterPro" id="IPR029056">
    <property type="entry name" value="Ribokinase-like"/>
</dbReference>
<gene>
    <name evidence="5" type="ORF">HDA39_001397</name>
</gene>
<dbReference type="GO" id="GO:0004747">
    <property type="term" value="F:ribokinase activity"/>
    <property type="evidence" value="ECO:0007669"/>
    <property type="project" value="UniProtKB-EC"/>
</dbReference>
<sequence length="549" mass="60284">MERNDRITHQEVLEILKSLRKGRGIPPDNVPASKITLAAGLSRLYAFRRFERIGNPDDMFPAIRRLIVQCTASLPDPTQRLVLWIVLALDDQLPKNLSQRDRTELTESTLDKRRAALVERWSHLHEALSKGNAELRPEGNRQKPPTARHLRRSGELTALAVLAKALLEAPGNGTAPSVRAGPPAQSIGKVVVVGSVAMDLTFRVHDFPPHETSTEASSFKVTPGGKGFMQAIAAARLGLNTALLATIADDEYQDLIIGQLQAARVDTSLIRIANKADNEYLEGEDNWSGTSFTGIFELPLGDSTAVNFRGHARITSQDINAASARIASCDALLVTFEIPTRIMQELLTMVAGLPPDRPQVIVTPGQPYVEGNKLARRVLTHVDYLVGRRWEFEQIFSKEHPTLPGDSLYKHLLSQGVKNVCVMNDHGSSVYRDMADVITENPPHHLYTMANSAISRDAFCAAIAHRLIEDPTGIGDSPGLAEAVRWATAAMAQAGSEFSKAVEAKDETPAFNSLPNRDDVNRRLETVNRVAKSPELAAENQRDDSRRPN</sequence>
<dbReference type="Pfam" id="PF00294">
    <property type="entry name" value="PfkB"/>
    <property type="match status" value="1"/>
</dbReference>
<evidence type="ECO:0000313" key="5">
    <source>
        <dbReference type="EMBL" id="MBB5834663.1"/>
    </source>
</evidence>
<feature type="domain" description="Carbohydrate kinase PfkB" evidence="4">
    <location>
        <begin position="189"/>
        <end position="494"/>
    </location>
</feature>
<evidence type="ECO:0000256" key="2">
    <source>
        <dbReference type="ARBA" id="ARBA00022777"/>
    </source>
</evidence>
<dbReference type="SUPFAM" id="SSF53613">
    <property type="entry name" value="Ribokinase-like"/>
    <property type="match status" value="1"/>
</dbReference>
<dbReference type="PRINTS" id="PR00990">
    <property type="entry name" value="RIBOKINASE"/>
</dbReference>
<dbReference type="EMBL" id="JACHMY010000001">
    <property type="protein sequence ID" value="MBB5834663.1"/>
    <property type="molecule type" value="Genomic_DNA"/>
</dbReference>
<dbReference type="InterPro" id="IPR002139">
    <property type="entry name" value="Ribo/fructo_kinase"/>
</dbReference>
<comment type="caution">
    <text evidence="5">The sequence shown here is derived from an EMBL/GenBank/DDBJ whole genome shotgun (WGS) entry which is preliminary data.</text>
</comment>